<feature type="region of interest" description="Disordered" evidence="1">
    <location>
        <begin position="1"/>
        <end position="32"/>
    </location>
</feature>
<feature type="transmembrane region" description="Helical" evidence="2">
    <location>
        <begin position="682"/>
        <end position="702"/>
    </location>
</feature>
<feature type="transmembrane region" description="Helical" evidence="2">
    <location>
        <begin position="1010"/>
        <end position="1028"/>
    </location>
</feature>
<keyword evidence="2" id="KW-1133">Transmembrane helix</keyword>
<feature type="region of interest" description="Disordered" evidence="1">
    <location>
        <begin position="820"/>
        <end position="839"/>
    </location>
</feature>
<dbReference type="InterPro" id="IPR021840">
    <property type="entry name" value="DUF3433"/>
</dbReference>
<dbReference type="PANTHER" id="PTHR37544:SF3">
    <property type="entry name" value="SPRAY"/>
    <property type="match status" value="1"/>
</dbReference>
<keyword evidence="2" id="KW-0472">Membrane</keyword>
<keyword evidence="2" id="KW-0812">Transmembrane</keyword>
<keyword evidence="4" id="KW-1185">Reference proteome</keyword>
<evidence type="ECO:0000313" key="3">
    <source>
        <dbReference type="EMBL" id="KAK4181224.1"/>
    </source>
</evidence>
<name>A0AAN7AC97_9PEZI</name>
<accession>A0AAN7AC97</accession>
<dbReference type="Proteomes" id="UP001302321">
    <property type="component" value="Unassembled WGS sequence"/>
</dbReference>
<dbReference type="EMBL" id="MU866089">
    <property type="protein sequence ID" value="KAK4181224.1"/>
    <property type="molecule type" value="Genomic_DNA"/>
</dbReference>
<organism evidence="3 4">
    <name type="scientific">Triangularia setosa</name>
    <dbReference type="NCBI Taxonomy" id="2587417"/>
    <lineage>
        <taxon>Eukaryota</taxon>
        <taxon>Fungi</taxon>
        <taxon>Dikarya</taxon>
        <taxon>Ascomycota</taxon>
        <taxon>Pezizomycotina</taxon>
        <taxon>Sordariomycetes</taxon>
        <taxon>Sordariomycetidae</taxon>
        <taxon>Sordariales</taxon>
        <taxon>Podosporaceae</taxon>
        <taxon>Triangularia</taxon>
    </lineage>
</organism>
<feature type="transmembrane region" description="Helical" evidence="2">
    <location>
        <begin position="896"/>
        <end position="916"/>
    </location>
</feature>
<evidence type="ECO:0000313" key="4">
    <source>
        <dbReference type="Proteomes" id="UP001302321"/>
    </source>
</evidence>
<proteinExistence type="predicted"/>
<gene>
    <name evidence="3" type="ORF">QBC36DRAFT_175772</name>
</gene>
<reference evidence="3" key="1">
    <citation type="journal article" date="2023" name="Mol. Phylogenet. Evol.">
        <title>Genome-scale phylogeny and comparative genomics of the fungal order Sordariales.</title>
        <authorList>
            <person name="Hensen N."/>
            <person name="Bonometti L."/>
            <person name="Westerberg I."/>
            <person name="Brannstrom I.O."/>
            <person name="Guillou S."/>
            <person name="Cros-Aarteil S."/>
            <person name="Calhoun S."/>
            <person name="Haridas S."/>
            <person name="Kuo A."/>
            <person name="Mondo S."/>
            <person name="Pangilinan J."/>
            <person name="Riley R."/>
            <person name="LaButti K."/>
            <person name="Andreopoulos B."/>
            <person name="Lipzen A."/>
            <person name="Chen C."/>
            <person name="Yan M."/>
            <person name="Daum C."/>
            <person name="Ng V."/>
            <person name="Clum A."/>
            <person name="Steindorff A."/>
            <person name="Ohm R.A."/>
            <person name="Martin F."/>
            <person name="Silar P."/>
            <person name="Natvig D.O."/>
            <person name="Lalanne C."/>
            <person name="Gautier V."/>
            <person name="Ament-Velasquez S.L."/>
            <person name="Kruys A."/>
            <person name="Hutchinson M.I."/>
            <person name="Powell A.J."/>
            <person name="Barry K."/>
            <person name="Miller A.N."/>
            <person name="Grigoriev I.V."/>
            <person name="Debuchy R."/>
            <person name="Gladieux P."/>
            <person name="Hiltunen Thoren M."/>
            <person name="Johannesson H."/>
        </authorList>
    </citation>
    <scope>NUCLEOTIDE SEQUENCE</scope>
    <source>
        <strain evidence="3">CBS 892.96</strain>
    </source>
</reference>
<comment type="caution">
    <text evidence="3">The sequence shown here is derived from an EMBL/GenBank/DDBJ whole genome shotgun (WGS) entry which is preliminary data.</text>
</comment>
<sequence length="1142" mass="126118">MFRNLKGPFKALRPKPSPSSANRSQHSDQDLENSKPIVLRTPFLVLLGFYIVALIVALEYGFRTVTIAEDRFPVLNEYGYGTGSGSYGPFLAPLRKARAVEVLPSTTSELSSAETPPAAGTTPSVFTSFQQNTSSLLSPEPTLMSTSTLISVSSTSSTTGWAGLPTEPMMFGDRIGYPVIHVPSNATLNATRTSLTGIQRRVPAKDKYGQIAGYRIKMSFWHLVYWKSSRPGDIPYVRTPIRFITNINFFPVDYALQTDCTIICDGPAFVFLDPKCWSEWSRVSGAQREIRSQNPGIYLEYNEFTFNGARACAIVAPDIVETKPVTATLFNPLPPITTTELVQEDIVVPGGTGHGSYVPSTYTLSDHNNKPTATIATSVWIPAETPVYQTTIMTLTDDNGRPTATITGTGKSLANQPKTLYDDTGKPTATVVVNGVRWNLRTRTMTGGYGTIPVATFTAFATRRLATITTLDRFGHPVTLTSKFPLVPTVLTMRDSDGVPTATITTQVPTVRGIGVTITDSNGLPIATVYPHEDRGIFRPLDRSEDRGPQTFNPVSWSDYLMAAFLPIIITLPLTTLAQVIDVHVKALLPLKALSRSSDGTSAEDSLFLRTGGIKSFITSWHILFHSREPALLLSQLFILVSSATASFSTEAIGFKLHGGCTVDNFAGCFLEIAIFRTPGRLVQVFLCLSLAVIALLAFAMWHENSGSDARSIAGIAALLTQSSTREAFYTAKVNIKNEYITRDEMIENLSDHRFALRQVMQTPATSIPRHPETTISASNCSSLELASSQSSQQKFAPYSTVRQLSNQPNTDRPQLALVTLPNTEKKPRTNKKTTTEVSSPKSQKMLSIGPVVQDYIRQVLFLLIIIGFLTMILYYELTSIDTAFERFMNSQNLGVRALFASFGLIMSMFWDDYFFNVATKEPYRLLSRRPRLLRIDGNRENNRFFTTPSPLHVFDALAPSSIFYSLQDRSFVVPAVAAVTVLSKFTPPLLSNIPFSPWLTWQTHQACVWSTVGTLVLMILVLGWNLVAVRYPYMPVHPGGEGMGLAGGVYYLCDSDLRVELEELYYRRQQERTRERGKRGVGRLLLGRRWKRGEEGGKEGGEKARKTEEERRGRYVTFGEIRGAQTGVVRVGIGEYGVGRG</sequence>
<feature type="transmembrane region" description="Helical" evidence="2">
    <location>
        <begin position="43"/>
        <end position="62"/>
    </location>
</feature>
<evidence type="ECO:0000256" key="2">
    <source>
        <dbReference type="SAM" id="Phobius"/>
    </source>
</evidence>
<dbReference type="PANTHER" id="PTHR37544">
    <property type="entry name" value="SPRAY-RELATED"/>
    <property type="match status" value="1"/>
</dbReference>
<feature type="transmembrane region" description="Helical" evidence="2">
    <location>
        <begin position="856"/>
        <end position="876"/>
    </location>
</feature>
<protein>
    <submittedName>
        <fullName evidence="3">Uncharacterized protein</fullName>
    </submittedName>
</protein>
<dbReference type="Pfam" id="PF11915">
    <property type="entry name" value="DUF3433"/>
    <property type="match status" value="2"/>
</dbReference>
<evidence type="ECO:0000256" key="1">
    <source>
        <dbReference type="SAM" id="MobiDB-lite"/>
    </source>
</evidence>
<dbReference type="AlphaFoldDB" id="A0AAN7AC97"/>
<reference evidence="3" key="2">
    <citation type="submission" date="2023-05" db="EMBL/GenBank/DDBJ databases">
        <authorList>
            <consortium name="Lawrence Berkeley National Laboratory"/>
            <person name="Steindorff A."/>
            <person name="Hensen N."/>
            <person name="Bonometti L."/>
            <person name="Westerberg I."/>
            <person name="Brannstrom I.O."/>
            <person name="Guillou S."/>
            <person name="Cros-Aarteil S."/>
            <person name="Calhoun S."/>
            <person name="Haridas S."/>
            <person name="Kuo A."/>
            <person name="Mondo S."/>
            <person name="Pangilinan J."/>
            <person name="Riley R."/>
            <person name="Labutti K."/>
            <person name="Andreopoulos B."/>
            <person name="Lipzen A."/>
            <person name="Chen C."/>
            <person name="Yanf M."/>
            <person name="Daum C."/>
            <person name="Ng V."/>
            <person name="Clum A."/>
            <person name="Ohm R."/>
            <person name="Martin F."/>
            <person name="Silar P."/>
            <person name="Natvig D."/>
            <person name="Lalanne C."/>
            <person name="Gautier V."/>
            <person name="Ament-Velasquez S.L."/>
            <person name="Kruys A."/>
            <person name="Hutchinson M.I."/>
            <person name="Powell A.J."/>
            <person name="Barry K."/>
            <person name="Miller A.N."/>
            <person name="Grigoriev I.V."/>
            <person name="Debuchy R."/>
            <person name="Gladieux P."/>
            <person name="Thoren M.H."/>
            <person name="Johannesson H."/>
        </authorList>
    </citation>
    <scope>NUCLEOTIDE SEQUENCE</scope>
    <source>
        <strain evidence="3">CBS 892.96</strain>
    </source>
</reference>